<evidence type="ECO:0000313" key="2">
    <source>
        <dbReference type="EMBL" id="NGM24052.1"/>
    </source>
</evidence>
<keyword evidence="3" id="KW-1185">Reference proteome</keyword>
<sequence length="242" mass="26130">MSGIDGVKALVFDVFGTVVDWRSGVAREAAPFLAKHGIAVDPAAFADAWRRRYQPAMEAVRSGARPFTRLDVLHRENLEAVLRDHDLDPATVPEAELDHLNRAWHRLDPWPDSVAGLTRLKTRYIIAPLSNGNVALLLNMAKRAGLPWDAILGAEVAQAYKPSPAAYLNTAAVLGLRPKEVMLCAAHNGDLAAARVTGFRTGFIPRPMEHGPGQTKDLAPAQEWEVVAKDFGALADAMGCGG</sequence>
<dbReference type="GO" id="GO:0019120">
    <property type="term" value="F:hydrolase activity, acting on acid halide bonds, in C-halide compounds"/>
    <property type="evidence" value="ECO:0007669"/>
    <property type="project" value="InterPro"/>
</dbReference>
<dbReference type="AlphaFoldDB" id="A0A6M1LVN2"/>
<dbReference type="PRINTS" id="PR00413">
    <property type="entry name" value="HADHALOGNASE"/>
</dbReference>
<keyword evidence="1" id="KW-0378">Hydrolase</keyword>
<proteinExistence type="predicted"/>
<dbReference type="NCBIfam" id="TIGR01493">
    <property type="entry name" value="HAD-SF-IA-v2"/>
    <property type="match status" value="1"/>
</dbReference>
<dbReference type="InterPro" id="IPR023214">
    <property type="entry name" value="HAD_sf"/>
</dbReference>
<dbReference type="InterPro" id="IPR036412">
    <property type="entry name" value="HAD-like_sf"/>
</dbReference>
<dbReference type="NCBIfam" id="TIGR01428">
    <property type="entry name" value="HAD_type_II"/>
    <property type="match status" value="1"/>
</dbReference>
<accession>A0A6M1LVN2</accession>
<dbReference type="EMBL" id="JAAIKB010000023">
    <property type="protein sequence ID" value="NGM24052.1"/>
    <property type="molecule type" value="Genomic_DNA"/>
</dbReference>
<dbReference type="Pfam" id="PF00702">
    <property type="entry name" value="Hydrolase"/>
    <property type="match status" value="1"/>
</dbReference>
<dbReference type="InterPro" id="IPR006328">
    <property type="entry name" value="2-HAD"/>
</dbReference>
<dbReference type="RefSeq" id="WP_164697967.1">
    <property type="nucleotide sequence ID" value="NZ_JAAIKB010000023.1"/>
</dbReference>
<comment type="caution">
    <text evidence="2">The sequence shown here is derived from an EMBL/GenBank/DDBJ whole genome shotgun (WGS) entry which is preliminary data.</text>
</comment>
<evidence type="ECO:0000256" key="1">
    <source>
        <dbReference type="ARBA" id="ARBA00022801"/>
    </source>
</evidence>
<name>A0A6M1LVN2_9PROT</name>
<evidence type="ECO:0000313" key="3">
    <source>
        <dbReference type="Proteomes" id="UP000475385"/>
    </source>
</evidence>
<dbReference type="Gene3D" id="1.10.150.750">
    <property type="match status" value="1"/>
</dbReference>
<dbReference type="Proteomes" id="UP000475385">
    <property type="component" value="Unassembled WGS sequence"/>
</dbReference>
<dbReference type="InterPro" id="IPR006439">
    <property type="entry name" value="HAD-SF_hydro_IA"/>
</dbReference>
<dbReference type="SUPFAM" id="SSF56784">
    <property type="entry name" value="HAD-like"/>
    <property type="match status" value="1"/>
</dbReference>
<organism evidence="2 3">
    <name type="scientific">Falsiroseomonas algicola</name>
    <dbReference type="NCBI Taxonomy" id="2716930"/>
    <lineage>
        <taxon>Bacteria</taxon>
        <taxon>Pseudomonadati</taxon>
        <taxon>Pseudomonadota</taxon>
        <taxon>Alphaproteobacteria</taxon>
        <taxon>Acetobacterales</taxon>
        <taxon>Roseomonadaceae</taxon>
        <taxon>Falsiroseomonas</taxon>
    </lineage>
</organism>
<dbReference type="CDD" id="cd02588">
    <property type="entry name" value="HAD_L2-DEX"/>
    <property type="match status" value="1"/>
</dbReference>
<protein>
    <submittedName>
        <fullName evidence="2">Haloacid dehalogenase type II</fullName>
    </submittedName>
</protein>
<dbReference type="Gene3D" id="3.40.50.1000">
    <property type="entry name" value="HAD superfamily/HAD-like"/>
    <property type="match status" value="1"/>
</dbReference>
<dbReference type="PANTHER" id="PTHR43316:SF3">
    <property type="entry name" value="HALOACID DEHALOGENASE, TYPE II (AFU_ORTHOLOGUE AFUA_2G07750)-RELATED"/>
    <property type="match status" value="1"/>
</dbReference>
<dbReference type="InterPro" id="IPR051540">
    <property type="entry name" value="S-2-haloacid_dehalogenase"/>
</dbReference>
<dbReference type="PANTHER" id="PTHR43316">
    <property type="entry name" value="HYDROLASE, HALOACID DELAHOGENASE-RELATED"/>
    <property type="match status" value="1"/>
</dbReference>
<gene>
    <name evidence="2" type="ORF">G3576_28865</name>
</gene>
<reference evidence="2 3" key="1">
    <citation type="submission" date="2020-03" db="EMBL/GenBank/DDBJ databases">
        <title>Roseomonas stagni sp. nov., isolated from pond water in Japan.</title>
        <authorList>
            <person name="Furuhata K."/>
            <person name="Miyamoto H."/>
            <person name="Goto K."/>
        </authorList>
    </citation>
    <scope>NUCLEOTIDE SEQUENCE [LARGE SCALE GENOMIC DNA]</scope>
    <source>
        <strain evidence="2 3">PeD5</strain>
    </source>
</reference>